<accession>A0A2T9Z599</accession>
<dbReference type="InterPro" id="IPR018253">
    <property type="entry name" value="DnaJ_domain_CS"/>
</dbReference>
<dbReference type="AlphaFoldDB" id="A0A2T9Z599"/>
<comment type="caution">
    <text evidence="2">The sequence shown here is derived from an EMBL/GenBank/DDBJ whole genome shotgun (WGS) entry which is preliminary data.</text>
</comment>
<dbReference type="GO" id="GO:0005634">
    <property type="term" value="C:nucleus"/>
    <property type="evidence" value="ECO:0007669"/>
    <property type="project" value="TreeGrafter"/>
</dbReference>
<name>A0A2T9Z599_9FUNG</name>
<dbReference type="OrthoDB" id="110024at2759"/>
<evidence type="ECO:0000313" key="3">
    <source>
        <dbReference type="Proteomes" id="UP000245699"/>
    </source>
</evidence>
<dbReference type="SUPFAM" id="SSF46565">
    <property type="entry name" value="Chaperone J-domain"/>
    <property type="match status" value="1"/>
</dbReference>
<dbReference type="STRING" id="61424.A0A2T9Z599"/>
<gene>
    <name evidence="2" type="ORF">BB559_000447</name>
</gene>
<sequence>MVTKAGGNNKQKKAEDTSDTAVAGEYELYTTLGIQKSASIEEIKKAYRLMALKTHPDKLMGKTVSEQEDAKQVFQKVGFAYSILIDEKKREIYDKVGSVEDIDMMSNGEHFFNSEGKDWDAYFKELWNGIVDASTIEEFSLKYKGSEEEKKDIVEAYTNFDGDMNKILENVMLASVEEEDRIIGIIKNEIKLGNLNETKKFKSTISKSSSNKRRKAAAIEEKMAEKLREELGLDKDLKKIKKDLVEEGTESNDTNALQVLFQKRKAASMKTLFVEPSEEEFLALQEKLFKK</sequence>
<dbReference type="InterPro" id="IPR036869">
    <property type="entry name" value="J_dom_sf"/>
</dbReference>
<dbReference type="PANTHER" id="PTHR44144">
    <property type="entry name" value="DNAJ HOMOLOG SUBFAMILY C MEMBER 9"/>
    <property type="match status" value="1"/>
</dbReference>
<dbReference type="Proteomes" id="UP000245699">
    <property type="component" value="Unassembled WGS sequence"/>
</dbReference>
<dbReference type="EMBL" id="MBFT01000022">
    <property type="protein sequence ID" value="PVU99721.1"/>
    <property type="molecule type" value="Genomic_DNA"/>
</dbReference>
<dbReference type="PROSITE" id="PS00636">
    <property type="entry name" value="DNAJ_1"/>
    <property type="match status" value="1"/>
</dbReference>
<dbReference type="Pfam" id="PF00226">
    <property type="entry name" value="DnaJ"/>
    <property type="match status" value="1"/>
</dbReference>
<reference evidence="2 3" key="1">
    <citation type="journal article" date="2018" name="MBio">
        <title>Comparative Genomics Reveals the Core Gene Toolbox for the Fungus-Insect Symbiosis.</title>
        <authorList>
            <person name="Wang Y."/>
            <person name="Stata M."/>
            <person name="Wang W."/>
            <person name="Stajich J.E."/>
            <person name="White M.M."/>
            <person name="Moncalvo J.M."/>
        </authorList>
    </citation>
    <scope>NUCLEOTIDE SEQUENCE [LARGE SCALE GENOMIC DNA]</scope>
    <source>
        <strain evidence="2 3">AUS-77-4</strain>
    </source>
</reference>
<dbReference type="GO" id="GO:0005737">
    <property type="term" value="C:cytoplasm"/>
    <property type="evidence" value="ECO:0007669"/>
    <property type="project" value="TreeGrafter"/>
</dbReference>
<dbReference type="InterPro" id="IPR001623">
    <property type="entry name" value="DnaJ_domain"/>
</dbReference>
<feature type="domain" description="J" evidence="1">
    <location>
        <begin position="27"/>
        <end position="97"/>
    </location>
</feature>
<proteinExistence type="predicted"/>
<dbReference type="PROSITE" id="PS50076">
    <property type="entry name" value="DNAJ_2"/>
    <property type="match status" value="1"/>
</dbReference>
<dbReference type="PRINTS" id="PR00625">
    <property type="entry name" value="JDOMAIN"/>
</dbReference>
<dbReference type="GO" id="GO:0031072">
    <property type="term" value="F:heat shock protein binding"/>
    <property type="evidence" value="ECO:0007669"/>
    <property type="project" value="TreeGrafter"/>
</dbReference>
<dbReference type="PANTHER" id="PTHR44144:SF1">
    <property type="entry name" value="DNAJ HOMOLOG SUBFAMILY C MEMBER 9"/>
    <property type="match status" value="1"/>
</dbReference>
<dbReference type="SMART" id="SM00271">
    <property type="entry name" value="DnaJ"/>
    <property type="match status" value="1"/>
</dbReference>
<organism evidence="2 3">
    <name type="scientific">Furculomyces boomerangus</name>
    <dbReference type="NCBI Taxonomy" id="61424"/>
    <lineage>
        <taxon>Eukaryota</taxon>
        <taxon>Fungi</taxon>
        <taxon>Fungi incertae sedis</taxon>
        <taxon>Zoopagomycota</taxon>
        <taxon>Kickxellomycotina</taxon>
        <taxon>Harpellomycetes</taxon>
        <taxon>Harpellales</taxon>
        <taxon>Harpellaceae</taxon>
        <taxon>Furculomyces</taxon>
    </lineage>
</organism>
<dbReference type="Pfam" id="PF23302">
    <property type="entry name" value="HTH_DNAJC9"/>
    <property type="match status" value="1"/>
</dbReference>
<dbReference type="CDD" id="cd06257">
    <property type="entry name" value="DnaJ"/>
    <property type="match status" value="1"/>
</dbReference>
<dbReference type="Gene3D" id="1.10.287.110">
    <property type="entry name" value="DnaJ domain"/>
    <property type="match status" value="1"/>
</dbReference>
<evidence type="ECO:0000313" key="2">
    <source>
        <dbReference type="EMBL" id="PVU99721.1"/>
    </source>
</evidence>
<keyword evidence="3" id="KW-1185">Reference proteome</keyword>
<dbReference type="InterPro" id="IPR056453">
    <property type="entry name" value="HTH_DNAJC9"/>
</dbReference>
<dbReference type="InterPro" id="IPR052594">
    <property type="entry name" value="J_domain-containing_protein"/>
</dbReference>
<evidence type="ECO:0000259" key="1">
    <source>
        <dbReference type="PROSITE" id="PS50076"/>
    </source>
</evidence>
<protein>
    <recommendedName>
        <fullName evidence="1">J domain-containing protein</fullName>
    </recommendedName>
</protein>